<protein>
    <submittedName>
        <fullName evidence="1">9785_t:CDS:1</fullName>
    </submittedName>
</protein>
<accession>A0ACA9Q060</accession>
<feature type="non-terminal residue" evidence="1">
    <location>
        <position position="560"/>
    </location>
</feature>
<organism evidence="1 2">
    <name type="scientific">Acaulospora colombiana</name>
    <dbReference type="NCBI Taxonomy" id="27376"/>
    <lineage>
        <taxon>Eukaryota</taxon>
        <taxon>Fungi</taxon>
        <taxon>Fungi incertae sedis</taxon>
        <taxon>Mucoromycota</taxon>
        <taxon>Glomeromycotina</taxon>
        <taxon>Glomeromycetes</taxon>
        <taxon>Diversisporales</taxon>
        <taxon>Acaulosporaceae</taxon>
        <taxon>Acaulospora</taxon>
    </lineage>
</organism>
<sequence length="560" mass="63733">SSVILTSIRQLQEMGDVDSDIIRAKKVQYNSIVDSIDRLRPKPCSDPIDKLPPELFAKIIRKVAAVELGPDLWYPLGHSTDLFILLHLTLVSQRWMKFITDTPTYWTFIYIDERVSDNFSKAWTCLQLSKQLPITVYIVYSAEVQRSELWRELLKHRNRIVRVVYGYNPNMPIIDSNQRFQDIMRDLFPLPALESLDYNAGGAYCLATQYVLDTFPKLRELGDGFIVGKEHIQSLMSRNCKRISISEDLRSVWPLVESDESLRWLRYNPSIPETNSPSSTAPFVKKSLNLEVLHTSRLDLPLSIGITEHITGLVYLSVEGGLTALVRLLASIDRLSRLQRLRLRLLIILPMTAMVDLPSSFPTNEAVKILDLSLFQGWSRYPYESDAIDVPAALQKTRGFTSLVIRSFPAVQDLNTTFYKHQTNSLSEIADIGEIYQLHSLQRLRIETDVPIHLSDLPPCDILTLVCSEGGNIMTLSNKKARDVSIRYYSQGAETDCGLNDESWPCVETLIIPVELFSNTLSGFSRLRKLSLFNHDATSRITELCYRLAIYPDLCPALES</sequence>
<gene>
    <name evidence="1" type="ORF">ACOLOM_LOCUS11258</name>
</gene>
<keyword evidence="2" id="KW-1185">Reference proteome</keyword>
<dbReference type="Proteomes" id="UP000789525">
    <property type="component" value="Unassembled WGS sequence"/>
</dbReference>
<evidence type="ECO:0000313" key="2">
    <source>
        <dbReference type="Proteomes" id="UP000789525"/>
    </source>
</evidence>
<proteinExistence type="predicted"/>
<feature type="non-terminal residue" evidence="1">
    <location>
        <position position="1"/>
    </location>
</feature>
<reference evidence="1" key="1">
    <citation type="submission" date="2021-06" db="EMBL/GenBank/DDBJ databases">
        <authorList>
            <person name="Kallberg Y."/>
            <person name="Tangrot J."/>
            <person name="Rosling A."/>
        </authorList>
    </citation>
    <scope>NUCLEOTIDE SEQUENCE</scope>
    <source>
        <strain evidence="1">CL356</strain>
    </source>
</reference>
<comment type="caution">
    <text evidence="1">The sequence shown here is derived from an EMBL/GenBank/DDBJ whole genome shotgun (WGS) entry which is preliminary data.</text>
</comment>
<name>A0ACA9Q060_9GLOM</name>
<evidence type="ECO:0000313" key="1">
    <source>
        <dbReference type="EMBL" id="CAG8723734.1"/>
    </source>
</evidence>
<dbReference type="EMBL" id="CAJVPT010039788">
    <property type="protein sequence ID" value="CAG8723734.1"/>
    <property type="molecule type" value="Genomic_DNA"/>
</dbReference>